<feature type="compositionally biased region" description="Basic and acidic residues" evidence="1">
    <location>
        <begin position="219"/>
        <end position="228"/>
    </location>
</feature>
<name>A0AAD6S0M1_9AGAR</name>
<evidence type="ECO:0000313" key="3">
    <source>
        <dbReference type="EMBL" id="KAJ7017725.1"/>
    </source>
</evidence>
<gene>
    <name evidence="3" type="ORF">C8F04DRAFT_1332364</name>
</gene>
<feature type="signal peptide" evidence="2">
    <location>
        <begin position="1"/>
        <end position="21"/>
    </location>
</feature>
<reference evidence="3" key="1">
    <citation type="submission" date="2023-03" db="EMBL/GenBank/DDBJ databases">
        <title>Massive genome expansion in bonnet fungi (Mycena s.s.) driven by repeated elements and novel gene families across ecological guilds.</title>
        <authorList>
            <consortium name="Lawrence Berkeley National Laboratory"/>
            <person name="Harder C.B."/>
            <person name="Miyauchi S."/>
            <person name="Viragh M."/>
            <person name="Kuo A."/>
            <person name="Thoen E."/>
            <person name="Andreopoulos B."/>
            <person name="Lu D."/>
            <person name="Skrede I."/>
            <person name="Drula E."/>
            <person name="Henrissat B."/>
            <person name="Morin E."/>
            <person name="Kohler A."/>
            <person name="Barry K."/>
            <person name="LaButti K."/>
            <person name="Morin E."/>
            <person name="Salamov A."/>
            <person name="Lipzen A."/>
            <person name="Mereny Z."/>
            <person name="Hegedus B."/>
            <person name="Baldrian P."/>
            <person name="Stursova M."/>
            <person name="Weitz H."/>
            <person name="Taylor A."/>
            <person name="Grigoriev I.V."/>
            <person name="Nagy L.G."/>
            <person name="Martin F."/>
            <person name="Kauserud H."/>
        </authorList>
    </citation>
    <scope>NUCLEOTIDE SEQUENCE</scope>
    <source>
        <strain evidence="3">CBHHK200</strain>
    </source>
</reference>
<keyword evidence="4" id="KW-1185">Reference proteome</keyword>
<evidence type="ECO:0000256" key="2">
    <source>
        <dbReference type="SAM" id="SignalP"/>
    </source>
</evidence>
<accession>A0AAD6S0M1</accession>
<proteinExistence type="predicted"/>
<dbReference type="EMBL" id="JARJCM010000385">
    <property type="protein sequence ID" value="KAJ7017725.1"/>
    <property type="molecule type" value="Genomic_DNA"/>
</dbReference>
<comment type="caution">
    <text evidence="3">The sequence shown here is derived from an EMBL/GenBank/DDBJ whole genome shotgun (WGS) entry which is preliminary data.</text>
</comment>
<keyword evidence="2" id="KW-0732">Signal</keyword>
<evidence type="ECO:0000256" key="1">
    <source>
        <dbReference type="SAM" id="MobiDB-lite"/>
    </source>
</evidence>
<sequence length="240" mass="26310">MTPTTVHAHVLIVLMLRRVPGLPPTPPTTFLFGTLASWPHLGNVAEPPAECVPASRAVHASCALIGPYVSSIRVFTLCISAATPTFAVPTGRTWGYRLTVTVLAVAGGCGHVLSHATRMQSLRSLPPDVPITCLFSYSSSSPLRITSHYLYCTATNRHSPPSAGTLRALCVRSLFDAQRSKRRGRTSRRVLRKFEFKWGLARWGWRRIRNAQVGIKGGARGDVEREGQEGEEEDRAIQAR</sequence>
<feature type="chain" id="PRO_5042021781" evidence="2">
    <location>
        <begin position="22"/>
        <end position="240"/>
    </location>
</feature>
<dbReference type="AlphaFoldDB" id="A0AAD6S0M1"/>
<protein>
    <submittedName>
        <fullName evidence="3">Uncharacterized protein</fullName>
    </submittedName>
</protein>
<feature type="region of interest" description="Disordered" evidence="1">
    <location>
        <begin position="217"/>
        <end position="240"/>
    </location>
</feature>
<evidence type="ECO:0000313" key="4">
    <source>
        <dbReference type="Proteomes" id="UP001218188"/>
    </source>
</evidence>
<organism evidence="3 4">
    <name type="scientific">Mycena alexandri</name>
    <dbReference type="NCBI Taxonomy" id="1745969"/>
    <lineage>
        <taxon>Eukaryota</taxon>
        <taxon>Fungi</taxon>
        <taxon>Dikarya</taxon>
        <taxon>Basidiomycota</taxon>
        <taxon>Agaricomycotina</taxon>
        <taxon>Agaricomycetes</taxon>
        <taxon>Agaricomycetidae</taxon>
        <taxon>Agaricales</taxon>
        <taxon>Marasmiineae</taxon>
        <taxon>Mycenaceae</taxon>
        <taxon>Mycena</taxon>
    </lineage>
</organism>
<dbReference type="Proteomes" id="UP001218188">
    <property type="component" value="Unassembled WGS sequence"/>
</dbReference>